<evidence type="ECO:0000256" key="2">
    <source>
        <dbReference type="ARBA" id="ARBA00022525"/>
    </source>
</evidence>
<dbReference type="Gene3D" id="2.10.25.10">
    <property type="entry name" value="Laminin"/>
    <property type="match status" value="1"/>
</dbReference>
<comment type="caution">
    <text evidence="10">Lacks conserved residue(s) required for the propagation of feature annotation.</text>
</comment>
<dbReference type="InterPro" id="IPR000152">
    <property type="entry name" value="EGF-type_Asp/Asn_hydroxyl_site"/>
</dbReference>
<dbReference type="CDD" id="cd00054">
    <property type="entry name" value="EGF_CA"/>
    <property type="match status" value="1"/>
</dbReference>
<protein>
    <submittedName>
        <fullName evidence="14">G2F domain protein</fullName>
    </submittedName>
</protein>
<keyword evidence="9" id="KW-0325">Glycoprotein</keyword>
<dbReference type="InterPro" id="IPR009017">
    <property type="entry name" value="GFP"/>
</dbReference>
<keyword evidence="4 10" id="KW-0245">EGF-like domain</keyword>
<dbReference type="GO" id="GO:0005509">
    <property type="term" value="F:calcium ion binding"/>
    <property type="evidence" value="ECO:0007669"/>
    <property type="project" value="InterPro"/>
</dbReference>
<dbReference type="Gene3D" id="2.40.155.10">
    <property type="entry name" value="Green fluorescent protein"/>
    <property type="match status" value="2"/>
</dbReference>
<feature type="domain" description="EGF-like" evidence="12">
    <location>
        <begin position="276"/>
        <end position="316"/>
    </location>
</feature>
<dbReference type="SUPFAM" id="SSF54511">
    <property type="entry name" value="GFP-like"/>
    <property type="match status" value="1"/>
</dbReference>
<dbReference type="PROSITE" id="PS50993">
    <property type="entry name" value="NIDOGEN_G2"/>
    <property type="match status" value="1"/>
</dbReference>
<evidence type="ECO:0000256" key="9">
    <source>
        <dbReference type="ARBA" id="ARBA00023180"/>
    </source>
</evidence>
<keyword evidence="7" id="KW-0106">Calcium</keyword>
<dbReference type="PROSITE" id="PS00010">
    <property type="entry name" value="ASX_HYDROXYL"/>
    <property type="match status" value="1"/>
</dbReference>
<organism evidence="14 15">
    <name type="scientific">Ancylostoma ceylanicum</name>
    <dbReference type="NCBI Taxonomy" id="53326"/>
    <lineage>
        <taxon>Eukaryota</taxon>
        <taxon>Metazoa</taxon>
        <taxon>Ecdysozoa</taxon>
        <taxon>Nematoda</taxon>
        <taxon>Chromadorea</taxon>
        <taxon>Rhabditida</taxon>
        <taxon>Rhabditina</taxon>
        <taxon>Rhabditomorpha</taxon>
        <taxon>Strongyloidea</taxon>
        <taxon>Ancylostomatidae</taxon>
        <taxon>Ancylostomatinae</taxon>
        <taxon>Ancylostoma</taxon>
    </lineage>
</organism>
<keyword evidence="6" id="KW-0677">Repeat</keyword>
<dbReference type="PROSITE" id="PS50026">
    <property type="entry name" value="EGF_3"/>
    <property type="match status" value="1"/>
</dbReference>
<evidence type="ECO:0000256" key="8">
    <source>
        <dbReference type="ARBA" id="ARBA00023157"/>
    </source>
</evidence>
<dbReference type="EMBL" id="KE125373">
    <property type="protein sequence ID" value="EPB68838.1"/>
    <property type="molecule type" value="Genomic_DNA"/>
</dbReference>
<dbReference type="InterPro" id="IPR000742">
    <property type="entry name" value="EGF"/>
</dbReference>
<keyword evidence="8" id="KW-1015">Disulfide bond</keyword>
<dbReference type="PROSITE" id="PS01187">
    <property type="entry name" value="EGF_CA"/>
    <property type="match status" value="1"/>
</dbReference>
<dbReference type="PANTHER" id="PTHR24039:SF53">
    <property type="entry name" value="EGF-LIKE DOMAIN-CONTAINING PROTEIN"/>
    <property type="match status" value="1"/>
</dbReference>
<dbReference type="InterPro" id="IPR006605">
    <property type="entry name" value="G2_nidogen/fibulin_G2F"/>
</dbReference>
<keyword evidence="5" id="KW-0732">Signal</keyword>
<dbReference type="InterPro" id="IPR049883">
    <property type="entry name" value="NOTCH1_EGF-like"/>
</dbReference>
<dbReference type="SMART" id="SM00179">
    <property type="entry name" value="EGF_CA"/>
    <property type="match status" value="1"/>
</dbReference>
<proteinExistence type="predicted"/>
<dbReference type="FunFam" id="2.10.25.10:FF:000038">
    <property type="entry name" value="Fibrillin 2"/>
    <property type="match status" value="1"/>
</dbReference>
<evidence type="ECO:0000259" key="12">
    <source>
        <dbReference type="PROSITE" id="PS50026"/>
    </source>
</evidence>
<evidence type="ECO:0000256" key="10">
    <source>
        <dbReference type="PROSITE-ProRule" id="PRU00076"/>
    </source>
</evidence>
<dbReference type="Proteomes" id="UP000054495">
    <property type="component" value="Unassembled WGS sequence"/>
</dbReference>
<gene>
    <name evidence="14" type="ORF">ANCCEY_12074</name>
</gene>
<dbReference type="SMART" id="SM00682">
    <property type="entry name" value="G2F"/>
    <property type="match status" value="1"/>
</dbReference>
<keyword evidence="3" id="KW-0272">Extracellular matrix</keyword>
<evidence type="ECO:0000256" key="6">
    <source>
        <dbReference type="ARBA" id="ARBA00022737"/>
    </source>
</evidence>
<dbReference type="PANTHER" id="PTHR24039">
    <property type="entry name" value="FIBRILLIN-RELATED"/>
    <property type="match status" value="1"/>
</dbReference>
<feature type="compositionally biased region" description="Basic and acidic residues" evidence="11">
    <location>
        <begin position="189"/>
        <end position="206"/>
    </location>
</feature>
<feature type="domain" description="Nidogen G2 beta-barrel" evidence="13">
    <location>
        <begin position="1"/>
        <end position="181"/>
    </location>
</feature>
<keyword evidence="2" id="KW-0964">Secreted</keyword>
<evidence type="ECO:0000256" key="1">
    <source>
        <dbReference type="ARBA" id="ARBA00004498"/>
    </source>
</evidence>
<evidence type="ECO:0000313" key="15">
    <source>
        <dbReference type="Proteomes" id="UP000054495"/>
    </source>
</evidence>
<evidence type="ECO:0000256" key="3">
    <source>
        <dbReference type="ARBA" id="ARBA00022530"/>
    </source>
</evidence>
<dbReference type="InterPro" id="IPR001881">
    <property type="entry name" value="EGF-like_Ca-bd_dom"/>
</dbReference>
<feature type="compositionally biased region" description="Polar residues" evidence="11">
    <location>
        <begin position="173"/>
        <end position="183"/>
    </location>
</feature>
<accession>A0A0D6LC75</accession>
<dbReference type="Pfam" id="PF07474">
    <property type="entry name" value="G2F"/>
    <property type="match status" value="2"/>
</dbReference>
<dbReference type="PROSITE" id="PS01186">
    <property type="entry name" value="EGF_2"/>
    <property type="match status" value="1"/>
</dbReference>
<evidence type="ECO:0000259" key="13">
    <source>
        <dbReference type="PROSITE" id="PS50993"/>
    </source>
</evidence>
<evidence type="ECO:0000256" key="5">
    <source>
        <dbReference type="ARBA" id="ARBA00022729"/>
    </source>
</evidence>
<dbReference type="SUPFAM" id="SSF57196">
    <property type="entry name" value="EGF/Laminin"/>
    <property type="match status" value="1"/>
</dbReference>
<dbReference type="Pfam" id="PF07645">
    <property type="entry name" value="EGF_CA"/>
    <property type="match status" value="1"/>
</dbReference>
<reference evidence="14 15" key="1">
    <citation type="submission" date="2013-05" db="EMBL/GenBank/DDBJ databases">
        <title>Draft genome of the parasitic nematode Anyclostoma ceylanicum.</title>
        <authorList>
            <person name="Mitreva M."/>
        </authorList>
    </citation>
    <scope>NUCLEOTIDE SEQUENCE [LARGE SCALE GENOMIC DNA]</scope>
</reference>
<evidence type="ECO:0000256" key="7">
    <source>
        <dbReference type="ARBA" id="ARBA00022837"/>
    </source>
</evidence>
<name>A0A0D6LC75_9BILA</name>
<feature type="region of interest" description="Disordered" evidence="11">
    <location>
        <begin position="173"/>
        <end position="212"/>
    </location>
</feature>
<evidence type="ECO:0000313" key="14">
    <source>
        <dbReference type="EMBL" id="EPB68838.1"/>
    </source>
</evidence>
<dbReference type="InterPro" id="IPR018097">
    <property type="entry name" value="EGF_Ca-bd_CS"/>
</dbReference>
<comment type="subcellular location">
    <subcellularLocation>
        <location evidence="1">Secreted</location>
        <location evidence="1">Extracellular space</location>
        <location evidence="1">Extracellular matrix</location>
    </subcellularLocation>
</comment>
<keyword evidence="15" id="KW-1185">Reference proteome</keyword>
<evidence type="ECO:0000256" key="11">
    <source>
        <dbReference type="SAM" id="MobiDB-lite"/>
    </source>
</evidence>
<sequence length="457" mass="51193">MSIDKTDLHTFITATDGNAYTAVSKISPDLGPPLLILNPIGSIMGWLFADVSIRQKFSGRDIYHYFKATVFVSGTLPDVARGAEIQFPDYEEEYRRERPGVVRSYTAMDIILREGGEEKKIRMTADQMIQYDECRHRKFDKDNTVVLHVKRVHVAYDVNEGIVRYGSRNYAQSVSSTSKSNEGQVEPGSHFDSRHQVQIQHQERSSAEIGQTSPHPYQFRTCVLKTNTFVLCRTCAVAQWVLPIAVNVYPGIKRSVTSHQHLVGTAKKAHFGLCIDLNECERGDHTCDHYAVCHNTDGSFTCQCRPGYTGDGHHCSTFHGKGSEAEVLQTTIDANQLTQSLRELEQQPHPEPQKGTCSSHQQCHQWGECVFVDGSPYGQCRCRGWYVGNGVDHCGPPEEQHHEDLRLNANIPQRSGQPCGHHVCDRYAECMPSPGGGVSCSIDFTGHPQKPNRYDVD</sequence>
<dbReference type="SMART" id="SM00181">
    <property type="entry name" value="EGF"/>
    <property type="match status" value="1"/>
</dbReference>
<evidence type="ECO:0000256" key="4">
    <source>
        <dbReference type="ARBA" id="ARBA00022536"/>
    </source>
</evidence>
<dbReference type="AlphaFoldDB" id="A0A0D6LC75"/>